<feature type="compositionally biased region" description="Basic and acidic residues" evidence="1">
    <location>
        <begin position="35"/>
        <end position="46"/>
    </location>
</feature>
<sequence>MSHLLIKQEIDSIHQELKRLQAELKNLKLRLNNRSDAKPLSEETNTHHRSPTYSTAIRGASDQMIVKKPAPQVSSTPKSFSSSSQKKDSRTIRSRSFKAMRHLINVVNLTHIESEESTKKHVKREEPSNTTRRNVSKTTSNATRPFLIPTEEKLLVPPNR</sequence>
<comment type="caution">
    <text evidence="2">The sequence shown here is derived from an EMBL/GenBank/DDBJ whole genome shotgun (WGS) entry which is preliminary data.</text>
</comment>
<protein>
    <submittedName>
        <fullName evidence="2">Uncharacterized protein</fullName>
    </submittedName>
</protein>
<evidence type="ECO:0000313" key="2">
    <source>
        <dbReference type="EMBL" id="PLW22229.1"/>
    </source>
</evidence>
<organism evidence="2 3">
    <name type="scientific">Puccinia coronata f. sp. avenae</name>
    <dbReference type="NCBI Taxonomy" id="200324"/>
    <lineage>
        <taxon>Eukaryota</taxon>
        <taxon>Fungi</taxon>
        <taxon>Dikarya</taxon>
        <taxon>Basidiomycota</taxon>
        <taxon>Pucciniomycotina</taxon>
        <taxon>Pucciniomycetes</taxon>
        <taxon>Pucciniales</taxon>
        <taxon>Pucciniaceae</taxon>
        <taxon>Puccinia</taxon>
    </lineage>
</organism>
<dbReference type="EMBL" id="PGCI01000671">
    <property type="protein sequence ID" value="PLW22229.1"/>
    <property type="molecule type" value="Genomic_DNA"/>
</dbReference>
<dbReference type="AlphaFoldDB" id="A0A2N5T9Q9"/>
<dbReference type="Proteomes" id="UP000235392">
    <property type="component" value="Unassembled WGS sequence"/>
</dbReference>
<accession>A0A2N5T9Q9</accession>
<feature type="region of interest" description="Disordered" evidence="1">
    <location>
        <begin position="115"/>
        <end position="147"/>
    </location>
</feature>
<feature type="compositionally biased region" description="Low complexity" evidence="1">
    <location>
        <begin position="74"/>
        <end position="84"/>
    </location>
</feature>
<feature type="compositionally biased region" description="Polar residues" evidence="1">
    <location>
        <begin position="128"/>
        <end position="143"/>
    </location>
</feature>
<name>A0A2N5T9Q9_9BASI</name>
<feature type="compositionally biased region" description="Basic and acidic residues" evidence="1">
    <location>
        <begin position="115"/>
        <end position="127"/>
    </location>
</feature>
<reference evidence="2 3" key="1">
    <citation type="submission" date="2017-11" db="EMBL/GenBank/DDBJ databases">
        <title>De novo assembly and phasing of dikaryotic genomes from two isolates of Puccinia coronata f. sp. avenae, the causal agent of oat crown rust.</title>
        <authorList>
            <person name="Miller M.E."/>
            <person name="Zhang Y."/>
            <person name="Omidvar V."/>
            <person name="Sperschneider J."/>
            <person name="Schwessinger B."/>
            <person name="Raley C."/>
            <person name="Palmer J.M."/>
            <person name="Garnica D."/>
            <person name="Upadhyaya N."/>
            <person name="Rathjen J."/>
            <person name="Taylor J.M."/>
            <person name="Park R.F."/>
            <person name="Dodds P.N."/>
            <person name="Hirsch C.D."/>
            <person name="Kianian S.F."/>
            <person name="Figueroa M."/>
        </authorList>
    </citation>
    <scope>NUCLEOTIDE SEQUENCE [LARGE SCALE GENOMIC DNA]</scope>
    <source>
        <strain evidence="2">12SD80</strain>
    </source>
</reference>
<feature type="region of interest" description="Disordered" evidence="1">
    <location>
        <begin position="35"/>
        <end position="97"/>
    </location>
</feature>
<evidence type="ECO:0000256" key="1">
    <source>
        <dbReference type="SAM" id="MobiDB-lite"/>
    </source>
</evidence>
<evidence type="ECO:0000313" key="3">
    <source>
        <dbReference type="Proteomes" id="UP000235392"/>
    </source>
</evidence>
<gene>
    <name evidence="2" type="ORF">PCASD_17253</name>
</gene>
<proteinExistence type="predicted"/>